<dbReference type="Pfam" id="PF07617">
    <property type="entry name" value="DUF1579"/>
    <property type="match status" value="1"/>
</dbReference>
<dbReference type="Proteomes" id="UP000198582">
    <property type="component" value="Unassembled WGS sequence"/>
</dbReference>
<evidence type="ECO:0000313" key="1">
    <source>
        <dbReference type="EMBL" id="SEP26117.1"/>
    </source>
</evidence>
<dbReference type="STRING" id="394193.SAMN04489732_105126"/>
<dbReference type="RefSeq" id="WP_091617227.1">
    <property type="nucleotide sequence ID" value="NZ_FOEF01000005.1"/>
</dbReference>
<evidence type="ECO:0008006" key="3">
    <source>
        <dbReference type="Google" id="ProtNLM"/>
    </source>
</evidence>
<organism evidence="1 2">
    <name type="scientific">Amycolatopsis saalfeldensis</name>
    <dbReference type="NCBI Taxonomy" id="394193"/>
    <lineage>
        <taxon>Bacteria</taxon>
        <taxon>Bacillati</taxon>
        <taxon>Actinomycetota</taxon>
        <taxon>Actinomycetes</taxon>
        <taxon>Pseudonocardiales</taxon>
        <taxon>Pseudonocardiaceae</taxon>
        <taxon>Amycolatopsis</taxon>
    </lineage>
</organism>
<dbReference type="EMBL" id="FOEF01000005">
    <property type="protein sequence ID" value="SEP26117.1"/>
    <property type="molecule type" value="Genomic_DNA"/>
</dbReference>
<dbReference type="InterPro" id="IPR011473">
    <property type="entry name" value="DUF1579"/>
</dbReference>
<proteinExistence type="predicted"/>
<protein>
    <recommendedName>
        <fullName evidence="3">DUF1579 domain-containing protein</fullName>
    </recommendedName>
</protein>
<name>A0A1H8WFA6_9PSEU</name>
<keyword evidence="2" id="KW-1185">Reference proteome</keyword>
<sequence length="162" mass="17680">MNNPTRGEAHRALTALVGDWAGTEELAASPWAPAAIATATCQYRPALDGFAVLQDYEQTREDGSKLLGHNIFTVDPETGETLWYGFDSYGFPPAAPGRGGWTGGTLHLEKTTPRGVARHRLTPEGDVLTHEIDVNLGQATEFTPFLRARYTREAEQPNAVEE</sequence>
<dbReference type="AlphaFoldDB" id="A0A1H8WFA6"/>
<evidence type="ECO:0000313" key="2">
    <source>
        <dbReference type="Proteomes" id="UP000198582"/>
    </source>
</evidence>
<gene>
    <name evidence="1" type="ORF">SAMN04489732_105126</name>
</gene>
<reference evidence="1 2" key="1">
    <citation type="submission" date="2016-10" db="EMBL/GenBank/DDBJ databases">
        <authorList>
            <person name="de Groot N.N."/>
        </authorList>
    </citation>
    <scope>NUCLEOTIDE SEQUENCE [LARGE SCALE GENOMIC DNA]</scope>
    <source>
        <strain evidence="1 2">DSM 44993</strain>
    </source>
</reference>
<accession>A0A1H8WFA6</accession>
<dbReference type="OrthoDB" id="7186376at2"/>